<proteinExistence type="predicted"/>
<dbReference type="GO" id="GO:0016787">
    <property type="term" value="F:hydrolase activity"/>
    <property type="evidence" value="ECO:0007669"/>
    <property type="project" value="UniProtKB-KW"/>
</dbReference>
<evidence type="ECO:0000259" key="3">
    <source>
        <dbReference type="PROSITE" id="PS51462"/>
    </source>
</evidence>
<dbReference type="OrthoDB" id="9787476at2"/>
<dbReference type="PANTHER" id="PTHR43046">
    <property type="entry name" value="GDP-MANNOSE MANNOSYL HYDROLASE"/>
    <property type="match status" value="1"/>
</dbReference>
<dbReference type="Gene3D" id="3.90.79.10">
    <property type="entry name" value="Nucleoside Triphosphate Pyrophosphohydrolase"/>
    <property type="match status" value="1"/>
</dbReference>
<gene>
    <name evidence="4" type="ORF">DCM90_00985</name>
</gene>
<sequence>MADYIKSIRKLVGHQPIILNTATGAVFNDDHQILLQERADTGGWGLPGGFLEFGESFEQACQREIKEDTGLEVVPVRNLGIFDQYFYTYPNGDELQNISVLFLCRITGGRLLEHATAETSSLQFFDLSKTPTLFMQQSQDMLEILISLSERAPLDEQSKK</sequence>
<feature type="domain" description="Nudix hydrolase" evidence="3">
    <location>
        <begin position="16"/>
        <end position="147"/>
    </location>
</feature>
<dbReference type="Pfam" id="PF00293">
    <property type="entry name" value="NUDIX"/>
    <property type="match status" value="1"/>
</dbReference>
<dbReference type="EMBL" id="QCXQ01000001">
    <property type="protein sequence ID" value="PWG00782.1"/>
    <property type="molecule type" value="Genomic_DNA"/>
</dbReference>
<dbReference type="CDD" id="cd04677">
    <property type="entry name" value="NUDIX_Hydrolase"/>
    <property type="match status" value="1"/>
</dbReference>
<dbReference type="PROSITE" id="PS51462">
    <property type="entry name" value="NUDIX"/>
    <property type="match status" value="1"/>
</dbReference>
<dbReference type="PRINTS" id="PR00502">
    <property type="entry name" value="NUDIXFAMILY"/>
</dbReference>
<protein>
    <submittedName>
        <fullName evidence="4">ADP-ribose pyrophosphatase</fullName>
    </submittedName>
</protein>
<dbReference type="SUPFAM" id="SSF55811">
    <property type="entry name" value="Nudix"/>
    <property type="match status" value="1"/>
</dbReference>
<keyword evidence="2" id="KW-0378">Hydrolase</keyword>
<dbReference type="RefSeq" id="WP_109249495.1">
    <property type="nucleotide sequence ID" value="NZ_QCXQ01000001.1"/>
</dbReference>
<dbReference type="AlphaFoldDB" id="A0A2V1N124"/>
<accession>A0A2V1N124</accession>
<evidence type="ECO:0000256" key="1">
    <source>
        <dbReference type="ARBA" id="ARBA00001946"/>
    </source>
</evidence>
<dbReference type="InterPro" id="IPR015797">
    <property type="entry name" value="NUDIX_hydrolase-like_dom_sf"/>
</dbReference>
<dbReference type="InterPro" id="IPR020476">
    <property type="entry name" value="Nudix_hydrolase"/>
</dbReference>
<dbReference type="Proteomes" id="UP000245080">
    <property type="component" value="Unassembled WGS sequence"/>
</dbReference>
<reference evidence="4 5" key="1">
    <citation type="journal article" date="2018" name="Int. J. Syst. Evol. Microbiol.">
        <title>Lactobacillus bambusae sp. nov., isolated from a traditional fermented Ma-bamboo shoots of Taiwan.</title>
        <authorList>
            <person name="Wang L.-T."/>
        </authorList>
    </citation>
    <scope>NUCLEOTIDE SEQUENCE [LARGE SCALE GENOMIC DNA]</scope>
    <source>
        <strain evidence="4 5">BS-W1</strain>
    </source>
</reference>
<comment type="cofactor">
    <cofactor evidence="1">
        <name>Mg(2+)</name>
        <dbReference type="ChEBI" id="CHEBI:18420"/>
    </cofactor>
</comment>
<comment type="caution">
    <text evidence="4">The sequence shown here is derived from an EMBL/GenBank/DDBJ whole genome shotgun (WGS) entry which is preliminary data.</text>
</comment>
<dbReference type="InterPro" id="IPR000086">
    <property type="entry name" value="NUDIX_hydrolase_dom"/>
</dbReference>
<name>A0A2V1N124_9LACO</name>
<evidence type="ECO:0000313" key="5">
    <source>
        <dbReference type="Proteomes" id="UP000245080"/>
    </source>
</evidence>
<dbReference type="PANTHER" id="PTHR43046:SF2">
    <property type="entry name" value="8-OXO-DGTP DIPHOSPHATASE-RELATED"/>
    <property type="match status" value="1"/>
</dbReference>
<evidence type="ECO:0000256" key="2">
    <source>
        <dbReference type="ARBA" id="ARBA00022801"/>
    </source>
</evidence>
<evidence type="ECO:0000313" key="4">
    <source>
        <dbReference type="EMBL" id="PWG00782.1"/>
    </source>
</evidence>
<keyword evidence="5" id="KW-1185">Reference proteome</keyword>
<organism evidence="4 5">
    <name type="scientific">Levilactobacillus bambusae</name>
    <dbReference type="NCBI Taxonomy" id="2024736"/>
    <lineage>
        <taxon>Bacteria</taxon>
        <taxon>Bacillati</taxon>
        <taxon>Bacillota</taxon>
        <taxon>Bacilli</taxon>
        <taxon>Lactobacillales</taxon>
        <taxon>Lactobacillaceae</taxon>
        <taxon>Levilactobacillus</taxon>
    </lineage>
</organism>